<dbReference type="RefSeq" id="WP_104516972.1">
    <property type="nucleotide sequence ID" value="NZ_NHRY01000031.1"/>
</dbReference>
<evidence type="ECO:0000313" key="1">
    <source>
        <dbReference type="EMBL" id="PPQ39773.1"/>
    </source>
</evidence>
<organism evidence="1 2">
    <name type="scientific">Rhodopila globiformis</name>
    <name type="common">Rhodopseudomonas globiformis</name>
    <dbReference type="NCBI Taxonomy" id="1071"/>
    <lineage>
        <taxon>Bacteria</taxon>
        <taxon>Pseudomonadati</taxon>
        <taxon>Pseudomonadota</taxon>
        <taxon>Alphaproteobacteria</taxon>
        <taxon>Acetobacterales</taxon>
        <taxon>Acetobacteraceae</taxon>
        <taxon>Rhodopila</taxon>
    </lineage>
</organism>
<evidence type="ECO:0000313" key="2">
    <source>
        <dbReference type="Proteomes" id="UP000239724"/>
    </source>
</evidence>
<sequence length="74" mass="8105">MTTLTIELPEETYRQLRDLATARGMSLDRLIESLGSAALAAHAVEGRFRALASEAHTGHALEVLDRLDRAEQTS</sequence>
<dbReference type="OrthoDB" id="598413at2"/>
<dbReference type="Proteomes" id="UP000239724">
    <property type="component" value="Unassembled WGS sequence"/>
</dbReference>
<keyword evidence="2" id="KW-1185">Reference proteome</keyword>
<dbReference type="AlphaFoldDB" id="A0A2S6NP17"/>
<name>A0A2S6NP17_RHOGL</name>
<proteinExistence type="predicted"/>
<accession>A0A2S6NP17</accession>
<dbReference type="EMBL" id="NHRY01000031">
    <property type="protein sequence ID" value="PPQ39773.1"/>
    <property type="molecule type" value="Genomic_DNA"/>
</dbReference>
<protein>
    <recommendedName>
        <fullName evidence="3">Ribbon-helix-helix protein CopG domain-containing protein</fullName>
    </recommendedName>
</protein>
<comment type="caution">
    <text evidence="1">The sequence shown here is derived from an EMBL/GenBank/DDBJ whole genome shotgun (WGS) entry which is preliminary data.</text>
</comment>
<evidence type="ECO:0008006" key="3">
    <source>
        <dbReference type="Google" id="ProtNLM"/>
    </source>
</evidence>
<reference evidence="1 2" key="1">
    <citation type="journal article" date="2018" name="Arch. Microbiol.">
        <title>New insights into the metabolic potential of the phototrophic purple bacterium Rhodopila globiformis DSM 161(T) from its draft genome sequence and evidence for a vanadium-dependent nitrogenase.</title>
        <authorList>
            <person name="Imhoff J.F."/>
            <person name="Rahn T."/>
            <person name="Kunzel S."/>
            <person name="Neulinger S.C."/>
        </authorList>
    </citation>
    <scope>NUCLEOTIDE SEQUENCE [LARGE SCALE GENOMIC DNA]</scope>
    <source>
        <strain evidence="1 2">DSM 161</strain>
    </source>
</reference>
<gene>
    <name evidence="1" type="ORF">CCS01_00965</name>
</gene>